<dbReference type="PROSITE" id="PS50945">
    <property type="entry name" value="I_LWEQ"/>
    <property type="match status" value="1"/>
</dbReference>
<feature type="coiled-coil region" evidence="5">
    <location>
        <begin position="883"/>
        <end position="912"/>
    </location>
</feature>
<dbReference type="FunFam" id="1.20.1410.10:FF:000006">
    <property type="entry name" value="Huntingtin interacting protein"/>
    <property type="match status" value="1"/>
</dbReference>
<accession>A0A146MBU5</accession>
<dbReference type="AlphaFoldDB" id="A0A146MBU5"/>
<dbReference type="Gene3D" id="1.20.5.1700">
    <property type="match status" value="1"/>
</dbReference>
<protein>
    <submittedName>
        <fullName evidence="8">Huntingtin-interacting protein 1</fullName>
    </submittedName>
</protein>
<dbReference type="GO" id="GO:0043325">
    <property type="term" value="F:phosphatidylinositol-3,4-bisphosphate binding"/>
    <property type="evidence" value="ECO:0007669"/>
    <property type="project" value="TreeGrafter"/>
</dbReference>
<dbReference type="CDD" id="cd17006">
    <property type="entry name" value="ANTH_N_HIP1_like"/>
    <property type="match status" value="1"/>
</dbReference>
<evidence type="ECO:0000259" key="7">
    <source>
        <dbReference type="PROSITE" id="PS50945"/>
    </source>
</evidence>
<evidence type="ECO:0000256" key="1">
    <source>
        <dbReference type="ARBA" id="ARBA00004496"/>
    </source>
</evidence>
<dbReference type="GO" id="GO:0007015">
    <property type="term" value="P:actin filament organization"/>
    <property type="evidence" value="ECO:0007669"/>
    <property type="project" value="TreeGrafter"/>
</dbReference>
<dbReference type="PANTHER" id="PTHR10407:SF15">
    <property type="entry name" value="HUNTINGTIN INTERACTING PROTEIN 1"/>
    <property type="match status" value="1"/>
</dbReference>
<dbReference type="GO" id="GO:0080025">
    <property type="term" value="F:phosphatidylinositol-3,5-bisphosphate binding"/>
    <property type="evidence" value="ECO:0007669"/>
    <property type="project" value="TreeGrafter"/>
</dbReference>
<dbReference type="SMART" id="SM00273">
    <property type="entry name" value="ENTH"/>
    <property type="match status" value="1"/>
</dbReference>
<sequence>MSSLSLPRVLQQRKTSLEQERENFEKSQAISISKAINQTETPVKEKHVRSAIMGTFHEKCAETFWSVALRLPLQDNRITAWKFCHVLHKVLREGHPQALPDSVIHVPMIENLGKLWGHLRDCYGKLIQEYCSLLCVKITFHRRNPRIPGNLMLSSDELDAIGENDVNNYFQLCVEMFDYLDDILTLQKSIFGSLDMSRSNSMTTCGQCRLAPLIPMIQDSNQLYDCCVKLMFKLHASLPQDLLSGHRARFLDQFKKLRHFYISASILQYFKTLIQIPSLPENPPNFLIQSELGSYQTPVVILPPEEEMSFDSIEAPSTAELVDLNSPISNGNTSPDLIAERDSLIEHLQNELSRYRAEMSKIVMENQRRIRELTDKILSLESQLVTKDQELQREERLAKEQLALQTEATAQYQESEKRAKAMEEKFQKLKEVYTKLREEHIQLIRQKADVDKQLTSLKSLEMDANEKAKLEDLVNELATLQASADAATEQNQALDAKVLFLTKEKMQVESDLQDILSQKEDLDVQLQLSKTEFKEQRSNFEDLMNKIFLESEEIVRNAIHEVDNPAFSSATCSIDYFCSLSEQLENVLVTLEKSVHPELVIRLAYRTAEFVLHGKAASNTSPDIEFGERMGVQCKKVGEVCLDHLQKMRSLTPVDLSLLRKSISELLDMASQLQSSMQRSSESVEDLVESELAAMDKAIEEAAKKIEEMLNNSRKADSGLKLEVNEKILDSCTGLMHAIRILVQKSRVLQAEIVAQGKGTASAKEFYKRNHQWTEGLISAAKAVGIGAKYLLEAADDVVSADGKIEMVMAAAQGISASTAQLVVASRVKAERGSNSLDALATASRGVTQATAGVLTNAKACVQLVEQSDDLDLSGLTLHNAKRLEMESQVKLLELENALAKERIRLSALRRQHYSLAPEAEQLPPI</sequence>
<keyword evidence="5" id="KW-0175">Coiled coil</keyword>
<gene>
    <name evidence="8" type="primary">HIP1_2</name>
    <name evidence="8" type="ORF">g.76866</name>
</gene>
<dbReference type="FunFam" id="1.25.40.90:FF:000012">
    <property type="entry name" value="Huntingtin interacting protein 1-related"/>
    <property type="match status" value="1"/>
</dbReference>
<feature type="domain" description="I/LWEQ" evidence="7">
    <location>
        <begin position="676"/>
        <end position="917"/>
    </location>
</feature>
<dbReference type="InterPro" id="IPR002558">
    <property type="entry name" value="ILWEQ_dom"/>
</dbReference>
<dbReference type="GO" id="GO:0032051">
    <property type="term" value="F:clathrin light chain binding"/>
    <property type="evidence" value="ECO:0007669"/>
    <property type="project" value="TreeGrafter"/>
</dbReference>
<reference evidence="8" key="1">
    <citation type="journal article" date="2016" name="Gigascience">
        <title>De novo construction of an expanded transcriptome assembly for the western tarnished plant bug, Lygus hesperus.</title>
        <authorList>
            <person name="Tassone E.E."/>
            <person name="Geib S.M."/>
            <person name="Hall B."/>
            <person name="Fabrick J.A."/>
            <person name="Brent C.S."/>
            <person name="Hull J.J."/>
        </authorList>
    </citation>
    <scope>NUCLEOTIDE SEQUENCE</scope>
</reference>
<dbReference type="EMBL" id="GDHC01001416">
    <property type="protein sequence ID" value="JAQ17213.1"/>
    <property type="molecule type" value="Transcribed_RNA"/>
</dbReference>
<dbReference type="SUPFAM" id="SSF48464">
    <property type="entry name" value="ENTH/VHS domain"/>
    <property type="match status" value="1"/>
</dbReference>
<evidence type="ECO:0000256" key="2">
    <source>
        <dbReference type="ARBA" id="ARBA00010135"/>
    </source>
</evidence>
<keyword evidence="4" id="KW-0009">Actin-binding</keyword>
<dbReference type="GO" id="GO:0035615">
    <property type="term" value="F:clathrin adaptor activity"/>
    <property type="evidence" value="ECO:0007669"/>
    <property type="project" value="TreeGrafter"/>
</dbReference>
<evidence type="ECO:0000259" key="6">
    <source>
        <dbReference type="PROSITE" id="PS50942"/>
    </source>
</evidence>
<name>A0A146MBU5_LYGHE</name>
<organism evidence="8">
    <name type="scientific">Lygus hesperus</name>
    <name type="common">Western plant bug</name>
    <dbReference type="NCBI Taxonomy" id="30085"/>
    <lineage>
        <taxon>Eukaryota</taxon>
        <taxon>Metazoa</taxon>
        <taxon>Ecdysozoa</taxon>
        <taxon>Arthropoda</taxon>
        <taxon>Hexapoda</taxon>
        <taxon>Insecta</taxon>
        <taxon>Pterygota</taxon>
        <taxon>Neoptera</taxon>
        <taxon>Paraneoptera</taxon>
        <taxon>Hemiptera</taxon>
        <taxon>Heteroptera</taxon>
        <taxon>Panheteroptera</taxon>
        <taxon>Cimicomorpha</taxon>
        <taxon>Miridae</taxon>
        <taxon>Mirini</taxon>
        <taxon>Lygus</taxon>
    </lineage>
</organism>
<keyword evidence="3" id="KW-0963">Cytoplasm</keyword>
<feature type="coiled-coil region" evidence="5">
    <location>
        <begin position="338"/>
        <end position="446"/>
    </location>
</feature>
<dbReference type="SMART" id="SM00307">
    <property type="entry name" value="ILWEQ"/>
    <property type="match status" value="1"/>
</dbReference>
<dbReference type="Gene3D" id="1.25.40.90">
    <property type="match status" value="1"/>
</dbReference>
<evidence type="ECO:0000256" key="3">
    <source>
        <dbReference type="ARBA" id="ARBA00022490"/>
    </source>
</evidence>
<feature type="coiled-coil region" evidence="5">
    <location>
        <begin position="470"/>
        <end position="504"/>
    </location>
</feature>
<dbReference type="Gene3D" id="1.20.1410.10">
    <property type="entry name" value="I/LWEQ domain"/>
    <property type="match status" value="1"/>
</dbReference>
<evidence type="ECO:0000313" key="8">
    <source>
        <dbReference type="EMBL" id="JAQ17213.1"/>
    </source>
</evidence>
<dbReference type="GO" id="GO:0048268">
    <property type="term" value="P:clathrin coat assembly"/>
    <property type="evidence" value="ECO:0007669"/>
    <property type="project" value="TreeGrafter"/>
</dbReference>
<dbReference type="InterPro" id="IPR035964">
    <property type="entry name" value="I/LWEQ_dom_sf"/>
</dbReference>
<evidence type="ECO:0000256" key="5">
    <source>
        <dbReference type="SAM" id="Coils"/>
    </source>
</evidence>
<dbReference type="SUPFAM" id="SSF109885">
    <property type="entry name" value="I/LWEQ domain"/>
    <property type="match status" value="1"/>
</dbReference>
<dbReference type="Pfam" id="PF01608">
    <property type="entry name" value="I_LWEQ"/>
    <property type="match status" value="1"/>
</dbReference>
<dbReference type="GO" id="GO:0006897">
    <property type="term" value="P:endocytosis"/>
    <property type="evidence" value="ECO:0007669"/>
    <property type="project" value="InterPro"/>
</dbReference>
<dbReference type="PANTHER" id="PTHR10407">
    <property type="entry name" value="HUNTINGTIN INTERACTING PROTEIN 1"/>
    <property type="match status" value="1"/>
</dbReference>
<dbReference type="GO" id="GO:0051015">
    <property type="term" value="F:actin filament binding"/>
    <property type="evidence" value="ECO:0007669"/>
    <property type="project" value="TreeGrafter"/>
</dbReference>
<dbReference type="GO" id="GO:0030136">
    <property type="term" value="C:clathrin-coated vesicle"/>
    <property type="evidence" value="ECO:0007669"/>
    <property type="project" value="TreeGrafter"/>
</dbReference>
<dbReference type="Pfam" id="PF07651">
    <property type="entry name" value="ANTH"/>
    <property type="match status" value="1"/>
</dbReference>
<dbReference type="InterPro" id="IPR008942">
    <property type="entry name" value="ENTH_VHS"/>
</dbReference>
<dbReference type="InterPro" id="IPR030224">
    <property type="entry name" value="Sla2_fam"/>
</dbReference>
<dbReference type="InterPro" id="IPR013809">
    <property type="entry name" value="ENTH"/>
</dbReference>
<feature type="domain" description="ENTH" evidence="6">
    <location>
        <begin position="20"/>
        <end position="148"/>
    </location>
</feature>
<dbReference type="GO" id="GO:0030864">
    <property type="term" value="C:cortical actin cytoskeleton"/>
    <property type="evidence" value="ECO:0007669"/>
    <property type="project" value="TreeGrafter"/>
</dbReference>
<comment type="subcellular location">
    <subcellularLocation>
        <location evidence="1">Cytoplasm</location>
    </subcellularLocation>
</comment>
<evidence type="ECO:0000256" key="4">
    <source>
        <dbReference type="ARBA" id="ARBA00023203"/>
    </source>
</evidence>
<dbReference type="InterPro" id="IPR011417">
    <property type="entry name" value="ANTH_dom"/>
</dbReference>
<dbReference type="PROSITE" id="PS50942">
    <property type="entry name" value="ENTH"/>
    <property type="match status" value="1"/>
</dbReference>
<proteinExistence type="inferred from homology"/>
<comment type="similarity">
    <text evidence="2">Belongs to the SLA2 family.</text>
</comment>